<keyword evidence="4" id="KW-0560">Oxidoreductase</keyword>
<dbReference type="PANTHER" id="PTHR20275">
    <property type="entry name" value="NAD KINASE"/>
    <property type="match status" value="1"/>
</dbReference>
<comment type="caution">
    <text evidence="6">The sequence shown here is derived from an EMBL/GenBank/DDBJ whole genome shotgun (WGS) entry which is preliminary data.</text>
</comment>
<gene>
    <name evidence="6" type="ORF">LCGC14_2220370</name>
</gene>
<dbReference type="GO" id="GO:0006555">
    <property type="term" value="P:methionine metabolic process"/>
    <property type="evidence" value="ECO:0007669"/>
    <property type="project" value="InterPro"/>
</dbReference>
<dbReference type="Pfam" id="PF01513">
    <property type="entry name" value="NAD_kinase"/>
    <property type="match status" value="1"/>
</dbReference>
<evidence type="ECO:0000256" key="5">
    <source>
        <dbReference type="ARBA" id="ARBA00023027"/>
    </source>
</evidence>
<dbReference type="GO" id="GO:0006741">
    <property type="term" value="P:NADP+ biosynthetic process"/>
    <property type="evidence" value="ECO:0007669"/>
    <property type="project" value="InterPro"/>
</dbReference>
<dbReference type="SUPFAM" id="SSF51730">
    <property type="entry name" value="FAD-linked oxidoreductase"/>
    <property type="match status" value="1"/>
</dbReference>
<dbReference type="InterPro" id="IPR017437">
    <property type="entry name" value="ATP-NAD_kinase_PpnK-typ_C"/>
</dbReference>
<dbReference type="AlphaFoldDB" id="A0A0F9FNQ5"/>
<name>A0A0F9FNQ5_9ZZZZ</name>
<evidence type="ECO:0000313" key="6">
    <source>
        <dbReference type="EMBL" id="KKL58935.1"/>
    </source>
</evidence>
<dbReference type="InterPro" id="IPR016064">
    <property type="entry name" value="NAD/diacylglycerol_kinase_sf"/>
</dbReference>
<keyword evidence="5" id="KW-0520">NAD</keyword>
<dbReference type="Gene3D" id="2.60.200.30">
    <property type="entry name" value="Probable inorganic polyphosphate/atp-NAD kinase, domain 2"/>
    <property type="match status" value="1"/>
</dbReference>
<dbReference type="InterPro" id="IPR017438">
    <property type="entry name" value="ATP-NAD_kinase_N"/>
</dbReference>
<dbReference type="EMBL" id="LAZR01029653">
    <property type="protein sequence ID" value="KKL58935.1"/>
    <property type="molecule type" value="Genomic_DNA"/>
</dbReference>
<dbReference type="SUPFAM" id="SSF111331">
    <property type="entry name" value="NAD kinase/diacylglycerol kinase-like"/>
    <property type="match status" value="1"/>
</dbReference>
<keyword evidence="1" id="KW-0808">Transferase</keyword>
<dbReference type="GO" id="GO:0004489">
    <property type="term" value="F:methylenetetrahydrofolate reductase [NAD(P)H] activity"/>
    <property type="evidence" value="ECO:0007669"/>
    <property type="project" value="InterPro"/>
</dbReference>
<dbReference type="PANTHER" id="PTHR20275:SF0">
    <property type="entry name" value="NAD KINASE"/>
    <property type="match status" value="1"/>
</dbReference>
<dbReference type="HAMAP" id="MF_00361">
    <property type="entry name" value="NAD_kinase"/>
    <property type="match status" value="1"/>
</dbReference>
<evidence type="ECO:0000256" key="1">
    <source>
        <dbReference type="ARBA" id="ARBA00022679"/>
    </source>
</evidence>
<dbReference type="InterPro" id="IPR002504">
    <property type="entry name" value="NADK"/>
</dbReference>
<organism evidence="6">
    <name type="scientific">marine sediment metagenome</name>
    <dbReference type="NCBI Taxonomy" id="412755"/>
    <lineage>
        <taxon>unclassified sequences</taxon>
        <taxon>metagenomes</taxon>
        <taxon>ecological metagenomes</taxon>
    </lineage>
</organism>
<evidence type="ECO:0000256" key="3">
    <source>
        <dbReference type="ARBA" id="ARBA00022857"/>
    </source>
</evidence>
<dbReference type="Gene3D" id="3.40.50.10330">
    <property type="entry name" value="Probable inorganic polyphosphate/atp-NAD kinase, domain 1"/>
    <property type="match status" value="1"/>
</dbReference>
<dbReference type="UniPathway" id="UPA00193"/>
<evidence type="ECO:0000256" key="4">
    <source>
        <dbReference type="ARBA" id="ARBA00023002"/>
    </source>
</evidence>
<proteinExistence type="inferred from homology"/>
<dbReference type="GO" id="GO:0035999">
    <property type="term" value="P:tetrahydrofolate interconversion"/>
    <property type="evidence" value="ECO:0007669"/>
    <property type="project" value="UniProtKB-UniPathway"/>
</dbReference>
<evidence type="ECO:0000256" key="2">
    <source>
        <dbReference type="ARBA" id="ARBA00022777"/>
    </source>
</evidence>
<dbReference type="Pfam" id="PF20143">
    <property type="entry name" value="NAD_kinase_C"/>
    <property type="match status" value="1"/>
</dbReference>
<keyword evidence="3" id="KW-0521">NADP</keyword>
<dbReference type="InterPro" id="IPR029041">
    <property type="entry name" value="FAD-linked_oxidoreductase-like"/>
</dbReference>
<accession>A0A0F9FNQ5</accession>
<keyword evidence="2" id="KW-0418">Kinase</keyword>
<dbReference type="GO" id="GO:0003951">
    <property type="term" value="F:NAD+ kinase activity"/>
    <property type="evidence" value="ECO:0007669"/>
    <property type="project" value="InterPro"/>
</dbReference>
<dbReference type="GO" id="GO:0019674">
    <property type="term" value="P:NAD+ metabolic process"/>
    <property type="evidence" value="ECO:0007669"/>
    <property type="project" value="InterPro"/>
</dbReference>
<sequence>MDRIGIVVKADDAAQRKADELESWLTKRGIEVIQKKNFPHGRKGLHHNKTFAPSDLFCIFVLGGDGTFLSAVRWIGNQKIPVIGVKFGETGFLAETAENDLFTVTELILNRKFSIEPRMRLLVKVIRGETERASETVLNDVVVNKGALARLAYIKTYLDDYNLTTYRADGLIVATPTGSTAYSLAAGGPIIHPAVPGIVMTPICPFTLTNRPLIVPDSVTITIRLAKKIEAGADFIQTQAVYDLVRFGEAIKRAEDMGLCEKTAILPGIIVPRSAGMLKYMNANVPGIEVPDEMIDRMKSAADPKAEGIKIVLELIEGVKAMSGIKGVHLQAIECEQILPQVIEDAGLLPRPKI</sequence>
<reference evidence="6" key="1">
    <citation type="journal article" date="2015" name="Nature">
        <title>Complex archaea that bridge the gap between prokaryotes and eukaryotes.</title>
        <authorList>
            <person name="Spang A."/>
            <person name="Saw J.H."/>
            <person name="Jorgensen S.L."/>
            <person name="Zaremba-Niedzwiedzka K."/>
            <person name="Martijn J."/>
            <person name="Lind A.E."/>
            <person name="van Eijk R."/>
            <person name="Schleper C."/>
            <person name="Guy L."/>
            <person name="Ettema T.J."/>
        </authorList>
    </citation>
    <scope>NUCLEOTIDE SEQUENCE</scope>
</reference>
<protein>
    <submittedName>
        <fullName evidence="6">Uncharacterized protein</fullName>
    </submittedName>
</protein>